<evidence type="ECO:0000313" key="11">
    <source>
        <dbReference type="Proteomes" id="UP000222106"/>
    </source>
</evidence>
<dbReference type="RefSeq" id="WP_098484952.1">
    <property type="nucleotide sequence ID" value="NZ_PDJI01000004.1"/>
</dbReference>
<evidence type="ECO:0000256" key="6">
    <source>
        <dbReference type="ARBA" id="ARBA00023136"/>
    </source>
</evidence>
<dbReference type="AlphaFoldDB" id="A0A2A9EQW0"/>
<feature type="transmembrane region" description="Helical" evidence="7">
    <location>
        <begin position="99"/>
        <end position="122"/>
    </location>
</feature>
<evidence type="ECO:0000256" key="2">
    <source>
        <dbReference type="ARBA" id="ARBA00022448"/>
    </source>
</evidence>
<comment type="subcellular location">
    <subcellularLocation>
        <location evidence="1 7">Cell membrane</location>
        <topology evidence="1 7">Multi-pass membrane protein</topology>
    </subcellularLocation>
</comment>
<feature type="transmembrane region" description="Helical" evidence="7">
    <location>
        <begin position="129"/>
        <end position="150"/>
    </location>
</feature>
<evidence type="ECO:0000256" key="8">
    <source>
        <dbReference type="SAM" id="MobiDB-lite"/>
    </source>
</evidence>
<sequence>MTTTLDAPGRGTRPARGGGAPTSKQAGTKKYRLAAVGFLSPALLLICAFVVVPMVLTFWISLHRWSMFTPLTDMEFVGTENYRSVLSSASHLAALTNTVVYVGLSAAVTIPLAFLLALLLYFPGLHGRGLVRVLLFSTYVVPTVAIVIIWSNLYAPGHGPIDNVLALAGISSPGWLSNPDTALLSLVVFNVWQMLGYYVVLLVAGLTQIPEEIYEAARLDGAGPVRQTVSITVPLLRNTLVFVLLMTVINSIQVFDPVYLLTQGGPVDSTNVLSFDIQRTAFQFGLAGEASAMAFSLLVLLAAVAGILVGAGRRRS</sequence>
<keyword evidence="10" id="KW-0762">Sugar transport</keyword>
<evidence type="ECO:0000256" key="1">
    <source>
        <dbReference type="ARBA" id="ARBA00004651"/>
    </source>
</evidence>
<accession>A0A2A9EQW0</accession>
<comment type="similarity">
    <text evidence="7">Belongs to the binding-protein-dependent transport system permease family.</text>
</comment>
<dbReference type="GO" id="GO:0055085">
    <property type="term" value="P:transmembrane transport"/>
    <property type="evidence" value="ECO:0007669"/>
    <property type="project" value="InterPro"/>
</dbReference>
<keyword evidence="2 7" id="KW-0813">Transport</keyword>
<dbReference type="PANTHER" id="PTHR30193:SF41">
    <property type="entry name" value="DIACETYLCHITOBIOSE UPTAKE SYSTEM PERMEASE PROTEIN NGCF"/>
    <property type="match status" value="1"/>
</dbReference>
<dbReference type="PROSITE" id="PS50928">
    <property type="entry name" value="ABC_TM1"/>
    <property type="match status" value="1"/>
</dbReference>
<feature type="transmembrane region" description="Helical" evidence="7">
    <location>
        <begin position="292"/>
        <end position="311"/>
    </location>
</feature>
<proteinExistence type="inferred from homology"/>
<name>A0A2A9EQW0_9MICO</name>
<evidence type="ECO:0000256" key="3">
    <source>
        <dbReference type="ARBA" id="ARBA00022475"/>
    </source>
</evidence>
<dbReference type="Pfam" id="PF00528">
    <property type="entry name" value="BPD_transp_1"/>
    <property type="match status" value="1"/>
</dbReference>
<dbReference type="CDD" id="cd06261">
    <property type="entry name" value="TM_PBP2"/>
    <property type="match status" value="1"/>
</dbReference>
<feature type="domain" description="ABC transmembrane type-1" evidence="9">
    <location>
        <begin position="95"/>
        <end position="310"/>
    </location>
</feature>
<feature type="transmembrane region" description="Helical" evidence="7">
    <location>
        <begin position="235"/>
        <end position="255"/>
    </location>
</feature>
<dbReference type="InterPro" id="IPR051393">
    <property type="entry name" value="ABC_transporter_permease"/>
</dbReference>
<evidence type="ECO:0000313" key="10">
    <source>
        <dbReference type="EMBL" id="PFG41143.1"/>
    </source>
</evidence>
<gene>
    <name evidence="10" type="ORF">ATJ97_3691</name>
</gene>
<dbReference type="EMBL" id="PDJI01000004">
    <property type="protein sequence ID" value="PFG41143.1"/>
    <property type="molecule type" value="Genomic_DNA"/>
</dbReference>
<dbReference type="Proteomes" id="UP000222106">
    <property type="component" value="Unassembled WGS sequence"/>
</dbReference>
<dbReference type="SUPFAM" id="SSF161098">
    <property type="entry name" value="MetI-like"/>
    <property type="match status" value="1"/>
</dbReference>
<feature type="transmembrane region" description="Helical" evidence="7">
    <location>
        <begin position="33"/>
        <end position="60"/>
    </location>
</feature>
<comment type="caution">
    <text evidence="10">The sequence shown here is derived from an EMBL/GenBank/DDBJ whole genome shotgun (WGS) entry which is preliminary data.</text>
</comment>
<dbReference type="PANTHER" id="PTHR30193">
    <property type="entry name" value="ABC TRANSPORTER PERMEASE PROTEIN"/>
    <property type="match status" value="1"/>
</dbReference>
<protein>
    <submittedName>
        <fullName evidence="10">Multiple sugar transport system permease protein/sn-glycerol 3-phosphate transport system permease protein</fullName>
    </submittedName>
</protein>
<keyword evidence="3" id="KW-1003">Cell membrane</keyword>
<evidence type="ECO:0000256" key="5">
    <source>
        <dbReference type="ARBA" id="ARBA00022989"/>
    </source>
</evidence>
<keyword evidence="11" id="KW-1185">Reference proteome</keyword>
<dbReference type="OrthoDB" id="4319190at2"/>
<feature type="transmembrane region" description="Helical" evidence="7">
    <location>
        <begin position="182"/>
        <end position="204"/>
    </location>
</feature>
<evidence type="ECO:0000259" key="9">
    <source>
        <dbReference type="PROSITE" id="PS50928"/>
    </source>
</evidence>
<evidence type="ECO:0000256" key="7">
    <source>
        <dbReference type="RuleBase" id="RU363032"/>
    </source>
</evidence>
<keyword evidence="6 7" id="KW-0472">Membrane</keyword>
<keyword evidence="4 7" id="KW-0812">Transmembrane</keyword>
<dbReference type="Gene3D" id="1.10.3720.10">
    <property type="entry name" value="MetI-like"/>
    <property type="match status" value="1"/>
</dbReference>
<dbReference type="InterPro" id="IPR035906">
    <property type="entry name" value="MetI-like_sf"/>
</dbReference>
<dbReference type="InterPro" id="IPR000515">
    <property type="entry name" value="MetI-like"/>
</dbReference>
<feature type="region of interest" description="Disordered" evidence="8">
    <location>
        <begin position="1"/>
        <end position="25"/>
    </location>
</feature>
<dbReference type="GO" id="GO:0005886">
    <property type="term" value="C:plasma membrane"/>
    <property type="evidence" value="ECO:0007669"/>
    <property type="project" value="UniProtKB-SubCell"/>
</dbReference>
<keyword evidence="5 7" id="KW-1133">Transmembrane helix</keyword>
<reference evidence="10 11" key="1">
    <citation type="submission" date="2017-10" db="EMBL/GenBank/DDBJ databases">
        <title>Sequencing the genomes of 1000 actinobacteria strains.</title>
        <authorList>
            <person name="Klenk H.-P."/>
        </authorList>
    </citation>
    <scope>NUCLEOTIDE SEQUENCE [LARGE SCALE GENOMIC DNA]</scope>
    <source>
        <strain evidence="10 11">DSM 21838</strain>
    </source>
</reference>
<organism evidence="10 11">
    <name type="scientific">Georgenia soli</name>
    <dbReference type="NCBI Taxonomy" id="638953"/>
    <lineage>
        <taxon>Bacteria</taxon>
        <taxon>Bacillati</taxon>
        <taxon>Actinomycetota</taxon>
        <taxon>Actinomycetes</taxon>
        <taxon>Micrococcales</taxon>
        <taxon>Bogoriellaceae</taxon>
        <taxon>Georgenia</taxon>
    </lineage>
</organism>
<evidence type="ECO:0000256" key="4">
    <source>
        <dbReference type="ARBA" id="ARBA00022692"/>
    </source>
</evidence>